<protein>
    <recommendedName>
        <fullName evidence="2">guanylate cyclase</fullName>
        <ecNumber evidence="2">4.6.1.2</ecNumber>
    </recommendedName>
</protein>
<dbReference type="InterPro" id="IPR011645">
    <property type="entry name" value="HNOB_dom_associated"/>
</dbReference>
<keyword evidence="9" id="KW-0456">Lyase</keyword>
<keyword evidence="7" id="KW-0472">Membrane</keyword>
<dbReference type="AlphaFoldDB" id="A0A8S0ZXT6"/>
<dbReference type="Gene3D" id="3.30.70.1230">
    <property type="entry name" value="Nucleotide cyclase"/>
    <property type="match status" value="1"/>
</dbReference>
<dbReference type="GO" id="GO:0035556">
    <property type="term" value="P:intracellular signal transduction"/>
    <property type="evidence" value="ECO:0007669"/>
    <property type="project" value="InterPro"/>
</dbReference>
<dbReference type="GO" id="GO:0004383">
    <property type="term" value="F:guanylate cyclase activity"/>
    <property type="evidence" value="ECO:0007669"/>
    <property type="project" value="UniProtKB-EC"/>
</dbReference>
<evidence type="ECO:0000256" key="10">
    <source>
        <dbReference type="ARBA" id="ARBA00023293"/>
    </source>
</evidence>
<dbReference type="OrthoDB" id="6743178at2759"/>
<dbReference type="EC" id="4.6.1.2" evidence="2"/>
<dbReference type="GO" id="GO:0005886">
    <property type="term" value="C:plasma membrane"/>
    <property type="evidence" value="ECO:0007669"/>
    <property type="project" value="TreeGrafter"/>
</dbReference>
<evidence type="ECO:0000259" key="12">
    <source>
        <dbReference type="PROSITE" id="PS50125"/>
    </source>
</evidence>
<dbReference type="CDD" id="cd07302">
    <property type="entry name" value="CHD"/>
    <property type="match status" value="1"/>
</dbReference>
<organism evidence="13 14">
    <name type="scientific">Arctia plantaginis</name>
    <name type="common">Wood tiger moth</name>
    <name type="synonym">Phalaena plantaginis</name>
    <dbReference type="NCBI Taxonomy" id="874455"/>
    <lineage>
        <taxon>Eukaryota</taxon>
        <taxon>Metazoa</taxon>
        <taxon>Ecdysozoa</taxon>
        <taxon>Arthropoda</taxon>
        <taxon>Hexapoda</taxon>
        <taxon>Insecta</taxon>
        <taxon>Pterygota</taxon>
        <taxon>Neoptera</taxon>
        <taxon>Endopterygota</taxon>
        <taxon>Lepidoptera</taxon>
        <taxon>Glossata</taxon>
        <taxon>Ditrysia</taxon>
        <taxon>Noctuoidea</taxon>
        <taxon>Erebidae</taxon>
        <taxon>Arctiinae</taxon>
        <taxon>Arctia</taxon>
    </lineage>
</organism>
<evidence type="ECO:0000256" key="11">
    <source>
        <dbReference type="SAM" id="MobiDB-lite"/>
    </source>
</evidence>
<evidence type="ECO:0000256" key="3">
    <source>
        <dbReference type="ARBA" id="ARBA00022692"/>
    </source>
</evidence>
<reference evidence="13 14" key="1">
    <citation type="submission" date="2020-04" db="EMBL/GenBank/DDBJ databases">
        <authorList>
            <person name="Wallbank WR R."/>
            <person name="Pardo Diaz C."/>
            <person name="Kozak K."/>
            <person name="Martin S."/>
            <person name="Jiggins C."/>
            <person name="Moest M."/>
            <person name="Warren A I."/>
            <person name="Byers J.R.P. K."/>
            <person name="Montejo-Kovacevich G."/>
            <person name="Yen C E."/>
        </authorList>
    </citation>
    <scope>NUCLEOTIDE SEQUENCE [LARGE SCALE GENOMIC DNA]</scope>
</reference>
<sequence>MIMSLVPPGGADSPSPRRAVSPLLEMRRPHCTLACDYCAAILEDKFKRSAETRNRGTSPLSVSPRQSLTGEPPWTLPDDDRPDFSALKENIHRINKDCETSTRLDMLLTQVEQYANNLEALVEERTSDYLEEKRKCEELLYQLLPKSVASQLIMGQPVMAETYDQVTIYFSDIIGFTKLSAESTPLEVVDLLNDLYTSFDSVIENFDVYKASDAYMVVSGLPMRNGNRHAAEIARMSLASTQCCACKKPSLTGAVNVCYSGLACIQHYDIIKSQKKKAIIHYILKIEKQSIWLKTKQSDRNIVDSTNDGANLDAKA</sequence>
<dbReference type="GO" id="GO:0007168">
    <property type="term" value="P:receptor guanylyl cyclase signaling pathway"/>
    <property type="evidence" value="ECO:0007669"/>
    <property type="project" value="TreeGrafter"/>
</dbReference>
<evidence type="ECO:0000256" key="6">
    <source>
        <dbReference type="ARBA" id="ARBA00022989"/>
    </source>
</evidence>
<keyword evidence="6" id="KW-1133">Transmembrane helix</keyword>
<keyword evidence="4" id="KW-0732">Signal</keyword>
<keyword evidence="3" id="KW-0812">Transmembrane</keyword>
<dbReference type="PANTHER" id="PTHR11920:SF494">
    <property type="entry name" value="ATRIAL NATRIURETIC PEPTIDE RECEPTOR 2"/>
    <property type="match status" value="1"/>
</dbReference>
<dbReference type="Pfam" id="PF00211">
    <property type="entry name" value="Guanylate_cyc"/>
    <property type="match status" value="1"/>
</dbReference>
<comment type="caution">
    <text evidence="13">The sequence shown here is derived from an EMBL/GenBank/DDBJ whole genome shotgun (WGS) entry which is preliminary data.</text>
</comment>
<dbReference type="InterPro" id="IPR001054">
    <property type="entry name" value="A/G_cyclase"/>
</dbReference>
<evidence type="ECO:0000256" key="1">
    <source>
        <dbReference type="ARBA" id="ARBA00004479"/>
    </source>
</evidence>
<dbReference type="PROSITE" id="PS50125">
    <property type="entry name" value="GUANYLATE_CYCLASE_2"/>
    <property type="match status" value="1"/>
</dbReference>
<keyword evidence="10" id="KW-0141">cGMP biosynthesis</keyword>
<dbReference type="EMBL" id="CADEBD010000306">
    <property type="protein sequence ID" value="CAB3238477.1"/>
    <property type="molecule type" value="Genomic_DNA"/>
</dbReference>
<keyword evidence="8" id="KW-0325">Glycoprotein</keyword>
<dbReference type="SUPFAM" id="SSF55073">
    <property type="entry name" value="Nucleotide cyclase"/>
    <property type="match status" value="1"/>
</dbReference>
<name>A0A8S0ZXT6_ARCPL</name>
<dbReference type="Proteomes" id="UP000494256">
    <property type="component" value="Unassembled WGS sequence"/>
</dbReference>
<evidence type="ECO:0000313" key="13">
    <source>
        <dbReference type="EMBL" id="CAB3238477.1"/>
    </source>
</evidence>
<gene>
    <name evidence="13" type="ORF">APLA_LOCUS8255</name>
</gene>
<feature type="compositionally biased region" description="Polar residues" evidence="11">
    <location>
        <begin position="55"/>
        <end position="69"/>
    </location>
</feature>
<evidence type="ECO:0000256" key="7">
    <source>
        <dbReference type="ARBA" id="ARBA00023136"/>
    </source>
</evidence>
<dbReference type="Pfam" id="PF07701">
    <property type="entry name" value="HNOBA"/>
    <property type="match status" value="1"/>
</dbReference>
<dbReference type="InterPro" id="IPR050401">
    <property type="entry name" value="Cyclic_nucleotide_synthase"/>
</dbReference>
<evidence type="ECO:0000313" key="14">
    <source>
        <dbReference type="Proteomes" id="UP000494256"/>
    </source>
</evidence>
<dbReference type="PANTHER" id="PTHR11920">
    <property type="entry name" value="GUANYLYL CYCLASE"/>
    <property type="match status" value="1"/>
</dbReference>
<feature type="region of interest" description="Disordered" evidence="11">
    <location>
        <begin position="50"/>
        <end position="82"/>
    </location>
</feature>
<evidence type="ECO:0000256" key="8">
    <source>
        <dbReference type="ARBA" id="ARBA00023180"/>
    </source>
</evidence>
<proteinExistence type="predicted"/>
<keyword evidence="5" id="KW-0547">Nucleotide-binding</keyword>
<dbReference type="Gene3D" id="6.10.250.780">
    <property type="match status" value="1"/>
</dbReference>
<evidence type="ECO:0000256" key="4">
    <source>
        <dbReference type="ARBA" id="ARBA00022729"/>
    </source>
</evidence>
<comment type="subcellular location">
    <subcellularLocation>
        <location evidence="1">Membrane</location>
        <topology evidence="1">Single-pass type I membrane protein</topology>
    </subcellularLocation>
</comment>
<dbReference type="GO" id="GO:0004016">
    <property type="term" value="F:adenylate cyclase activity"/>
    <property type="evidence" value="ECO:0007669"/>
    <property type="project" value="TreeGrafter"/>
</dbReference>
<feature type="domain" description="Guanylate cyclase" evidence="12">
    <location>
        <begin position="167"/>
        <end position="238"/>
    </location>
</feature>
<evidence type="ECO:0000256" key="2">
    <source>
        <dbReference type="ARBA" id="ARBA00012202"/>
    </source>
</evidence>
<evidence type="ECO:0000256" key="5">
    <source>
        <dbReference type="ARBA" id="ARBA00022741"/>
    </source>
</evidence>
<evidence type="ECO:0000256" key="9">
    <source>
        <dbReference type="ARBA" id="ARBA00023239"/>
    </source>
</evidence>
<dbReference type="GO" id="GO:0000166">
    <property type="term" value="F:nucleotide binding"/>
    <property type="evidence" value="ECO:0007669"/>
    <property type="project" value="UniProtKB-KW"/>
</dbReference>
<accession>A0A8S0ZXT6</accession>
<dbReference type="SMART" id="SM00044">
    <property type="entry name" value="CYCc"/>
    <property type="match status" value="1"/>
</dbReference>
<dbReference type="InterPro" id="IPR029787">
    <property type="entry name" value="Nucleotide_cyclase"/>
</dbReference>
<dbReference type="GO" id="GO:0001653">
    <property type="term" value="F:peptide receptor activity"/>
    <property type="evidence" value="ECO:0007669"/>
    <property type="project" value="TreeGrafter"/>
</dbReference>